<proteinExistence type="predicted"/>
<evidence type="ECO:0000313" key="1">
    <source>
        <dbReference type="EMBL" id="CAG8823456.1"/>
    </source>
</evidence>
<reference evidence="1" key="1">
    <citation type="submission" date="2021-06" db="EMBL/GenBank/DDBJ databases">
        <authorList>
            <person name="Kallberg Y."/>
            <person name="Tangrot J."/>
            <person name="Rosling A."/>
        </authorList>
    </citation>
    <scope>NUCLEOTIDE SEQUENCE</scope>
    <source>
        <strain evidence="1">MA453B</strain>
    </source>
</reference>
<comment type="caution">
    <text evidence="1">The sequence shown here is derived from an EMBL/GenBank/DDBJ whole genome shotgun (WGS) entry which is preliminary data.</text>
</comment>
<dbReference type="EMBL" id="CAJVPY010063469">
    <property type="protein sequence ID" value="CAG8823456.1"/>
    <property type="molecule type" value="Genomic_DNA"/>
</dbReference>
<accession>A0A9N9KDG9</accession>
<dbReference type="AlphaFoldDB" id="A0A9N9KDG9"/>
<sequence length="45" mass="5094">FSVSENGEYVPGTEFSVSENVYKNLAFDWMPQQTIISKYGSTDNL</sequence>
<protein>
    <submittedName>
        <fullName evidence="1">10272_t:CDS:1</fullName>
    </submittedName>
</protein>
<organism evidence="1 2">
    <name type="scientific">Dentiscutata erythropus</name>
    <dbReference type="NCBI Taxonomy" id="1348616"/>
    <lineage>
        <taxon>Eukaryota</taxon>
        <taxon>Fungi</taxon>
        <taxon>Fungi incertae sedis</taxon>
        <taxon>Mucoromycota</taxon>
        <taxon>Glomeromycotina</taxon>
        <taxon>Glomeromycetes</taxon>
        <taxon>Diversisporales</taxon>
        <taxon>Gigasporaceae</taxon>
        <taxon>Dentiscutata</taxon>
    </lineage>
</organism>
<feature type="non-terminal residue" evidence="1">
    <location>
        <position position="45"/>
    </location>
</feature>
<evidence type="ECO:0000313" key="2">
    <source>
        <dbReference type="Proteomes" id="UP000789405"/>
    </source>
</evidence>
<keyword evidence="2" id="KW-1185">Reference proteome</keyword>
<dbReference type="Proteomes" id="UP000789405">
    <property type="component" value="Unassembled WGS sequence"/>
</dbReference>
<name>A0A9N9KDG9_9GLOM</name>
<feature type="non-terminal residue" evidence="1">
    <location>
        <position position="1"/>
    </location>
</feature>
<gene>
    <name evidence="1" type="ORF">DERYTH_LOCUS27502</name>
</gene>